<name>A0A3P6SGI1_CYLGO</name>
<evidence type="ECO:0000313" key="2">
    <source>
        <dbReference type="Proteomes" id="UP000271889"/>
    </source>
</evidence>
<dbReference type="AlphaFoldDB" id="A0A3P6SGI1"/>
<dbReference type="OrthoDB" id="103819at2759"/>
<dbReference type="EMBL" id="UYRV01021060">
    <property type="protein sequence ID" value="VDK68723.1"/>
    <property type="molecule type" value="Genomic_DNA"/>
</dbReference>
<dbReference type="Proteomes" id="UP000271889">
    <property type="component" value="Unassembled WGS sequence"/>
</dbReference>
<keyword evidence="2" id="KW-1185">Reference proteome</keyword>
<sequence length="154" mass="17610">MLDLIRIMCQEHYMGFMVNQIAQFVEQADKAIKPQEVGFDVSSNAEYVLSQVDATELMLIGNSAAEMSRISGNRSRNTNQPILQFFHPWGLQVANEVRDPREAEWRGLLSEIGPILERAMRVVRYVNRNVYKGPITYSSSDACKIQLVTSWRDL</sequence>
<proteinExistence type="predicted"/>
<evidence type="ECO:0000313" key="1">
    <source>
        <dbReference type="EMBL" id="VDK68723.1"/>
    </source>
</evidence>
<protein>
    <submittedName>
        <fullName evidence="1">Uncharacterized protein</fullName>
    </submittedName>
</protein>
<reference evidence="1 2" key="1">
    <citation type="submission" date="2018-11" db="EMBL/GenBank/DDBJ databases">
        <authorList>
            <consortium name="Pathogen Informatics"/>
        </authorList>
    </citation>
    <scope>NUCLEOTIDE SEQUENCE [LARGE SCALE GENOMIC DNA]</scope>
</reference>
<gene>
    <name evidence="1" type="ORF">CGOC_LOCUS6444</name>
</gene>
<accession>A0A3P6SGI1</accession>
<organism evidence="1 2">
    <name type="scientific">Cylicostephanus goldi</name>
    <name type="common">Nematode worm</name>
    <dbReference type="NCBI Taxonomy" id="71465"/>
    <lineage>
        <taxon>Eukaryota</taxon>
        <taxon>Metazoa</taxon>
        <taxon>Ecdysozoa</taxon>
        <taxon>Nematoda</taxon>
        <taxon>Chromadorea</taxon>
        <taxon>Rhabditida</taxon>
        <taxon>Rhabditina</taxon>
        <taxon>Rhabditomorpha</taxon>
        <taxon>Strongyloidea</taxon>
        <taxon>Strongylidae</taxon>
        <taxon>Cylicostephanus</taxon>
    </lineage>
</organism>